<comment type="caution">
    <text evidence="2">The sequence shown here is derived from an EMBL/GenBank/DDBJ whole genome shotgun (WGS) entry which is preliminary data.</text>
</comment>
<feature type="compositionally biased region" description="Basic and acidic residues" evidence="1">
    <location>
        <begin position="248"/>
        <end position="264"/>
    </location>
</feature>
<keyword evidence="3" id="KW-1185">Reference proteome</keyword>
<feature type="region of interest" description="Disordered" evidence="1">
    <location>
        <begin position="220"/>
        <end position="264"/>
    </location>
</feature>
<evidence type="ECO:0000313" key="2">
    <source>
        <dbReference type="EMBL" id="GJU09804.1"/>
    </source>
</evidence>
<feature type="compositionally biased region" description="Basic residues" evidence="1">
    <location>
        <begin position="220"/>
        <end position="235"/>
    </location>
</feature>
<sequence length="337" mass="37458">MAYTANSSGSDTEFGLESVEAQLVVHQKNEAVYEEKIAVLEFEVKDKILTRFGSSVQLALPKQSSFKAAASTVDVPGIKQIHAIVDGKAVVISKSSVRNDLLFDDEDGITCLTNDEIFENLALMGYEQLSTKLTFQKGDGYRWQSQVSRNYGGAPAQTRSERVLKQPNEPPLSEGHTSRSEEGGMEHTFKLMDIVLDLEKEKDAQAVEILKLNKRVKKLERQRKSSISHSRRRIYRQVESSNDDLDKEDASKQGRTSDKTKPMFKDSDFDYLDDLVDEGMDFVQEKDAENQGKIGADDTEAVNTAGEGVITAAPRTPPTTTTVFDDEDVTMVCATQI</sequence>
<reference evidence="2" key="2">
    <citation type="submission" date="2022-01" db="EMBL/GenBank/DDBJ databases">
        <authorList>
            <person name="Yamashiro T."/>
            <person name="Shiraishi A."/>
            <person name="Satake H."/>
            <person name="Nakayama K."/>
        </authorList>
    </citation>
    <scope>NUCLEOTIDE SEQUENCE</scope>
</reference>
<evidence type="ECO:0000313" key="3">
    <source>
        <dbReference type="Proteomes" id="UP001151760"/>
    </source>
</evidence>
<proteinExistence type="predicted"/>
<organism evidence="2 3">
    <name type="scientific">Tanacetum coccineum</name>
    <dbReference type="NCBI Taxonomy" id="301880"/>
    <lineage>
        <taxon>Eukaryota</taxon>
        <taxon>Viridiplantae</taxon>
        <taxon>Streptophyta</taxon>
        <taxon>Embryophyta</taxon>
        <taxon>Tracheophyta</taxon>
        <taxon>Spermatophyta</taxon>
        <taxon>Magnoliopsida</taxon>
        <taxon>eudicotyledons</taxon>
        <taxon>Gunneridae</taxon>
        <taxon>Pentapetalae</taxon>
        <taxon>asterids</taxon>
        <taxon>campanulids</taxon>
        <taxon>Asterales</taxon>
        <taxon>Asteraceae</taxon>
        <taxon>Asteroideae</taxon>
        <taxon>Anthemideae</taxon>
        <taxon>Anthemidinae</taxon>
        <taxon>Tanacetum</taxon>
    </lineage>
</organism>
<dbReference type="EMBL" id="BQNB010021760">
    <property type="protein sequence ID" value="GJU09804.1"/>
    <property type="molecule type" value="Genomic_DNA"/>
</dbReference>
<reference evidence="2" key="1">
    <citation type="journal article" date="2022" name="Int. J. Mol. Sci.">
        <title>Draft Genome of Tanacetum Coccineum: Genomic Comparison of Closely Related Tanacetum-Family Plants.</title>
        <authorList>
            <person name="Yamashiro T."/>
            <person name="Shiraishi A."/>
            <person name="Nakayama K."/>
            <person name="Satake H."/>
        </authorList>
    </citation>
    <scope>NUCLEOTIDE SEQUENCE</scope>
</reference>
<accession>A0ABQ5JB95</accession>
<name>A0ABQ5JB95_9ASTR</name>
<evidence type="ECO:0000256" key="1">
    <source>
        <dbReference type="SAM" id="MobiDB-lite"/>
    </source>
</evidence>
<protein>
    <submittedName>
        <fullName evidence="2">Uncharacterized protein</fullName>
    </submittedName>
</protein>
<gene>
    <name evidence="2" type="ORF">Tco_1132200</name>
</gene>
<feature type="region of interest" description="Disordered" evidence="1">
    <location>
        <begin position="149"/>
        <end position="184"/>
    </location>
</feature>
<dbReference type="Proteomes" id="UP001151760">
    <property type="component" value="Unassembled WGS sequence"/>
</dbReference>